<dbReference type="GO" id="GO:0008933">
    <property type="term" value="F:peptidoglycan lytic transglycosylase activity"/>
    <property type="evidence" value="ECO:0007669"/>
    <property type="project" value="TreeGrafter"/>
</dbReference>
<dbReference type="EMBL" id="PDPS01000024">
    <property type="protein sequence ID" value="PID58088.1"/>
    <property type="molecule type" value="Genomic_DNA"/>
</dbReference>
<dbReference type="PANTHER" id="PTHR30163:SF8">
    <property type="entry name" value="LYTIC MUREIN TRANSGLYCOSYLASE"/>
    <property type="match status" value="1"/>
</dbReference>
<sequence length="229" mass="26520">MLKNLIVLGVLLLCVYMTCVHSGTSAIIFSEEPLWSKIVDLSSYLLVNAVNLGWEALRFLSYLLLDVWDSLTGDAPHYEIRGQRELYQLYQQVSHWSGLPWQIFWGLHREESNLGRNLGKTQVVSVLPKRQLSYFYQICRELHWDPQQVYGSRKGAVGPFQFIPETWVRNAIDANGDGVKDPFDVEDAAYSAANYLLRNGGRDDLQKAIWHYNQDRRYVKRIMSYLEQG</sequence>
<dbReference type="GO" id="GO:0009253">
    <property type="term" value="P:peptidoglycan catabolic process"/>
    <property type="evidence" value="ECO:0007669"/>
    <property type="project" value="TreeGrafter"/>
</dbReference>
<dbReference type="Proteomes" id="UP000229740">
    <property type="component" value="Unassembled WGS sequence"/>
</dbReference>
<evidence type="ECO:0000313" key="3">
    <source>
        <dbReference type="Proteomes" id="UP000229740"/>
    </source>
</evidence>
<evidence type="ECO:0000313" key="2">
    <source>
        <dbReference type="EMBL" id="PID58088.1"/>
    </source>
</evidence>
<dbReference type="AlphaFoldDB" id="A0A2G6E8K0"/>
<dbReference type="InterPro" id="IPR043426">
    <property type="entry name" value="MltB-like"/>
</dbReference>
<dbReference type="PANTHER" id="PTHR30163">
    <property type="entry name" value="MEMBRANE-BOUND LYTIC MUREIN TRANSGLYCOSYLASE B"/>
    <property type="match status" value="1"/>
</dbReference>
<dbReference type="Pfam" id="PF13406">
    <property type="entry name" value="SLT_2"/>
    <property type="match status" value="1"/>
</dbReference>
<dbReference type="InterPro" id="IPR031304">
    <property type="entry name" value="SLT_2"/>
</dbReference>
<reference evidence="2 3" key="1">
    <citation type="submission" date="2017-10" db="EMBL/GenBank/DDBJ databases">
        <title>Novel microbial diversity and functional potential in the marine mammal oral microbiome.</title>
        <authorList>
            <person name="Dudek N.K."/>
            <person name="Sun C.L."/>
            <person name="Burstein D."/>
            <person name="Kantor R.S."/>
            <person name="Aliaga Goltsman D.S."/>
            <person name="Bik E.M."/>
            <person name="Thomas B.C."/>
            <person name="Banfield J.F."/>
            <person name="Relman D.A."/>
        </authorList>
    </citation>
    <scope>NUCLEOTIDE SEQUENCE [LARGE SCALE GENOMIC DNA]</scope>
    <source>
        <strain evidence="2">DOLZORAL124_49_17</strain>
    </source>
</reference>
<dbReference type="Gene3D" id="1.10.530.10">
    <property type="match status" value="1"/>
</dbReference>
<dbReference type="CDD" id="cd13399">
    <property type="entry name" value="Slt35-like"/>
    <property type="match status" value="1"/>
</dbReference>
<proteinExistence type="predicted"/>
<dbReference type="SUPFAM" id="SSF53955">
    <property type="entry name" value="Lysozyme-like"/>
    <property type="match status" value="1"/>
</dbReference>
<evidence type="ECO:0000259" key="1">
    <source>
        <dbReference type="Pfam" id="PF13406"/>
    </source>
</evidence>
<dbReference type="InterPro" id="IPR023346">
    <property type="entry name" value="Lysozyme-like_dom_sf"/>
</dbReference>
<organism evidence="2 3">
    <name type="scientific">candidate division KSB3 bacterium</name>
    <dbReference type="NCBI Taxonomy" id="2044937"/>
    <lineage>
        <taxon>Bacteria</taxon>
        <taxon>candidate division KSB3</taxon>
    </lineage>
</organism>
<feature type="domain" description="Transglycosylase SLT" evidence="1">
    <location>
        <begin position="87"/>
        <end position="202"/>
    </location>
</feature>
<dbReference type="Gene3D" id="1.10.8.350">
    <property type="entry name" value="Bacterial muramidase"/>
    <property type="match status" value="1"/>
</dbReference>
<comment type="caution">
    <text evidence="2">The sequence shown here is derived from an EMBL/GenBank/DDBJ whole genome shotgun (WGS) entry which is preliminary data.</text>
</comment>
<accession>A0A2G6E8K0</accession>
<protein>
    <recommendedName>
        <fullName evidence="1">Transglycosylase SLT domain-containing protein</fullName>
    </recommendedName>
</protein>
<gene>
    <name evidence="2" type="ORF">CSB45_05205</name>
</gene>
<name>A0A2G6E8K0_9BACT</name>